<dbReference type="RefSeq" id="WP_114839705.1">
    <property type="nucleotide sequence ID" value="NZ_CP031217.1"/>
</dbReference>
<dbReference type="AlphaFoldDB" id="A0AAX2A637"/>
<evidence type="ECO:0000313" key="3">
    <source>
        <dbReference type="Proteomes" id="UP000253850"/>
    </source>
</evidence>
<dbReference type="EMBL" id="PDKM01000008">
    <property type="protein sequence ID" value="RXK08986.1"/>
    <property type="molecule type" value="Genomic_DNA"/>
</dbReference>
<dbReference type="EMBL" id="CP031217">
    <property type="protein sequence ID" value="AXH12890.1"/>
    <property type="molecule type" value="Genomic_DNA"/>
</dbReference>
<evidence type="ECO:0000313" key="1">
    <source>
        <dbReference type="EMBL" id="AXH12890.1"/>
    </source>
</evidence>
<dbReference type="KEGG" id="hbv:ABIV_1902"/>
<reference evidence="1 3" key="2">
    <citation type="submission" date="2018-07" db="EMBL/GenBank/DDBJ databases">
        <title>Complete genome of the Arcobacter bivalviorum type strain LMG 26154.</title>
        <authorList>
            <person name="Miller W.G."/>
            <person name="Yee E."/>
            <person name="Bono J.L."/>
        </authorList>
    </citation>
    <scope>NUCLEOTIDE SEQUENCE [LARGE SCALE GENOMIC DNA]</scope>
    <source>
        <strain evidence="1 3">LMG 26154</strain>
    </source>
</reference>
<protein>
    <submittedName>
        <fullName evidence="2">Uncharacterized protein</fullName>
    </submittedName>
</protein>
<organism evidence="2 4">
    <name type="scientific">Halarcobacter bivalviorum</name>
    <dbReference type="NCBI Taxonomy" id="663364"/>
    <lineage>
        <taxon>Bacteria</taxon>
        <taxon>Pseudomonadati</taxon>
        <taxon>Campylobacterota</taxon>
        <taxon>Epsilonproteobacteria</taxon>
        <taxon>Campylobacterales</taxon>
        <taxon>Arcobacteraceae</taxon>
        <taxon>Halarcobacter</taxon>
    </lineage>
</organism>
<keyword evidence="4" id="KW-1185">Reference proteome</keyword>
<accession>A0AAX2A637</accession>
<name>A0AAX2A637_9BACT</name>
<dbReference type="Proteomes" id="UP000289193">
    <property type="component" value="Unassembled WGS sequence"/>
</dbReference>
<evidence type="ECO:0000313" key="4">
    <source>
        <dbReference type="Proteomes" id="UP000289193"/>
    </source>
</evidence>
<evidence type="ECO:0000313" key="2">
    <source>
        <dbReference type="EMBL" id="RXK08986.1"/>
    </source>
</evidence>
<dbReference type="Proteomes" id="UP000253850">
    <property type="component" value="Chromosome"/>
</dbReference>
<gene>
    <name evidence="1" type="ORF">ABIV_1902</name>
    <name evidence="2" type="ORF">CRV05_11955</name>
</gene>
<reference evidence="2 4" key="1">
    <citation type="submission" date="2017-10" db="EMBL/GenBank/DDBJ databases">
        <title>Genomics of the genus Arcobacter.</title>
        <authorList>
            <person name="Perez-Cataluna A."/>
            <person name="Figueras M.J."/>
        </authorList>
    </citation>
    <scope>NUCLEOTIDE SEQUENCE [LARGE SCALE GENOMIC DNA]</scope>
    <source>
        <strain evidence="2 4">CECT 7835</strain>
    </source>
</reference>
<sequence length="129" mass="14772">MIALPAINTIASNALFGTIATKLIDSVISSKISQKQDSKKWLREKKLSAFSNLSDEVVTITCENLTEKKVIIRTIISKLVLLIEDKKLINTLNNYMFILEEYECFKNEIDMKTINNELINTIRNHLKNL</sequence>
<proteinExistence type="predicted"/>